<evidence type="ECO:0000313" key="3">
    <source>
        <dbReference type="Proteomes" id="UP000030588"/>
    </source>
</evidence>
<name>A0A0A6XX44_9BACI</name>
<dbReference type="Proteomes" id="UP000476934">
    <property type="component" value="Unassembled WGS sequence"/>
</dbReference>
<reference evidence="2 4" key="3">
    <citation type="submission" date="2020-03" db="EMBL/GenBank/DDBJ databases">
        <title>Bacillus aquiflavi sp. nov., isolated from yellow water of strong flavor Chinese baijiu in Yibin region of China.</title>
        <authorList>
            <person name="Xie J."/>
        </authorList>
    </citation>
    <scope>NUCLEOTIDE SEQUENCE [LARGE SCALE GENOMIC DNA]</scope>
    <source>
        <strain evidence="2 4">Gsoil 114</strain>
    </source>
</reference>
<protein>
    <recommendedName>
        <fullName evidence="5">YlbE-like protein</fullName>
    </recommendedName>
</protein>
<dbReference type="OrthoDB" id="1646085at2"/>
<keyword evidence="4" id="KW-1185">Reference proteome</keyword>
<sequence>MREDVLKIIYQQGELKEFLREQPIWYRRLTRHPEEIEQFQIASLHFFEKTIPQRVEKFSNGLQMVSMMMHMIQGMYQS</sequence>
<evidence type="ECO:0008006" key="5">
    <source>
        <dbReference type="Google" id="ProtNLM"/>
    </source>
</evidence>
<dbReference type="AlphaFoldDB" id="A0A0A6XX44"/>
<accession>A0A0A6XX44</accession>
<evidence type="ECO:0000313" key="2">
    <source>
        <dbReference type="EMBL" id="NEY18677.1"/>
    </source>
</evidence>
<dbReference type="Pfam" id="PF14003">
    <property type="entry name" value="YlbE"/>
    <property type="match status" value="1"/>
</dbReference>
<organism evidence="1 3">
    <name type="scientific">Heyndrickxia ginsengihumi</name>
    <dbReference type="NCBI Taxonomy" id="363870"/>
    <lineage>
        <taxon>Bacteria</taxon>
        <taxon>Bacillati</taxon>
        <taxon>Bacillota</taxon>
        <taxon>Bacilli</taxon>
        <taxon>Bacillales</taxon>
        <taxon>Bacillaceae</taxon>
        <taxon>Heyndrickxia</taxon>
    </lineage>
</organism>
<dbReference type="EMBL" id="JRUN01000046">
    <property type="protein sequence ID" value="KHD84697.1"/>
    <property type="molecule type" value="Genomic_DNA"/>
</dbReference>
<comment type="caution">
    <text evidence="1">The sequence shown here is derived from an EMBL/GenBank/DDBJ whole genome shotgun (WGS) entry which is preliminary data.</text>
</comment>
<dbReference type="EMBL" id="JAAIWK010000002">
    <property type="protein sequence ID" value="NEY18677.1"/>
    <property type="molecule type" value="Genomic_DNA"/>
</dbReference>
<proteinExistence type="predicted"/>
<evidence type="ECO:0000313" key="1">
    <source>
        <dbReference type="EMBL" id="KHD84697.1"/>
    </source>
</evidence>
<gene>
    <name evidence="2" type="ORF">G4D61_01680</name>
    <name evidence="1" type="ORF">NG54_13945</name>
</gene>
<reference evidence="1 3" key="1">
    <citation type="submission" date="2014-10" db="EMBL/GenBank/DDBJ databases">
        <title>Draft genome of phytase producing Bacillus ginsengihumi strain M2.11.</title>
        <authorList>
            <person name="Toymentseva A."/>
            <person name="Boulygina E.A."/>
            <person name="Kazakov S.V."/>
            <person name="Kayumov I."/>
            <person name="Suleimanova A.D."/>
            <person name="Mardanova A.M."/>
            <person name="Maria S.N."/>
            <person name="Sergey M.Y."/>
            <person name="Sharipova M.R."/>
        </authorList>
    </citation>
    <scope>NUCLEOTIDE SEQUENCE [LARGE SCALE GENOMIC DNA]</scope>
    <source>
        <strain evidence="1 3">M2.11</strain>
    </source>
</reference>
<dbReference type="Proteomes" id="UP000030588">
    <property type="component" value="Unassembled WGS sequence"/>
</dbReference>
<dbReference type="STRING" id="363870.NG54_13945"/>
<evidence type="ECO:0000313" key="4">
    <source>
        <dbReference type="Proteomes" id="UP000476934"/>
    </source>
</evidence>
<reference evidence="2" key="2">
    <citation type="submission" date="2020-02" db="EMBL/GenBank/DDBJ databases">
        <authorList>
            <person name="Feng H."/>
        </authorList>
    </citation>
    <scope>NUCLEOTIDE SEQUENCE [LARGE SCALE GENOMIC DNA]</scope>
    <source>
        <strain evidence="2">Gsoil 114</strain>
    </source>
</reference>
<dbReference type="RefSeq" id="WP_025730142.1">
    <property type="nucleotide sequence ID" value="NZ_JAAIWK010000002.1"/>
</dbReference>
<dbReference type="InterPro" id="IPR025613">
    <property type="entry name" value="YlbE"/>
</dbReference>